<reference evidence="2" key="1">
    <citation type="submission" date="2020-05" db="EMBL/GenBank/DDBJ databases">
        <title>Genomic Encyclopedia of Type Strains, Phase IV (KMG-V): Genome sequencing to study the core and pangenomes of soil and plant-associated prokaryotes.</title>
        <authorList>
            <person name="Whitman W."/>
        </authorList>
    </citation>
    <scope>NUCLEOTIDE SEQUENCE</scope>
    <source>
        <strain evidence="2">16F</strain>
    </source>
</reference>
<dbReference type="Proteomes" id="UP000610746">
    <property type="component" value="Unassembled WGS sequence"/>
</dbReference>
<dbReference type="AlphaFoldDB" id="A0A8J8GA51"/>
<evidence type="ECO:0000313" key="3">
    <source>
        <dbReference type="Proteomes" id="UP000610746"/>
    </source>
</evidence>
<name>A0A8J8GA51_9FLAO</name>
<dbReference type="Pfam" id="PF07566">
    <property type="entry name" value="DUF1543"/>
    <property type="match status" value="1"/>
</dbReference>
<comment type="caution">
    <text evidence="2">The sequence shown here is derived from an EMBL/GenBank/DDBJ whole genome shotgun (WGS) entry which is preliminary data.</text>
</comment>
<organism evidence="2 3">
    <name type="scientific">Frigoriflavimonas asaccharolytica</name>
    <dbReference type="NCBI Taxonomy" id="2735899"/>
    <lineage>
        <taxon>Bacteria</taxon>
        <taxon>Pseudomonadati</taxon>
        <taxon>Bacteroidota</taxon>
        <taxon>Flavobacteriia</taxon>
        <taxon>Flavobacteriales</taxon>
        <taxon>Weeksellaceae</taxon>
        <taxon>Frigoriflavimonas</taxon>
    </lineage>
</organism>
<feature type="domain" description="DUF1543" evidence="1">
    <location>
        <begin position="15"/>
        <end position="66"/>
    </location>
</feature>
<dbReference type="InterPro" id="IPR011440">
    <property type="entry name" value="DUF1543"/>
</dbReference>
<sequence>MKLFYVILGATPKGRNTEQHDVFFGIAENVYDLIKDFNEFWKEAKGKIHMDAYMEVNYIDGYEVKVVPKLAEKAEENLYFMNLGGYKPGVFVELHEQILMVGKSLSEITRRAKKTDFYKEMTFKNSESHIDDKYGVDVDDLAKVTDLLPKKMKEKYSIILEKNENSTLENEINIGYFKLKKPKI</sequence>
<dbReference type="EMBL" id="JABSNO010000012">
    <property type="protein sequence ID" value="NRS92772.1"/>
    <property type="molecule type" value="Genomic_DNA"/>
</dbReference>
<dbReference type="RefSeq" id="WP_173779362.1">
    <property type="nucleotide sequence ID" value="NZ_JABSNO010000012.1"/>
</dbReference>
<evidence type="ECO:0000259" key="1">
    <source>
        <dbReference type="Pfam" id="PF07566"/>
    </source>
</evidence>
<evidence type="ECO:0000313" key="2">
    <source>
        <dbReference type="EMBL" id="NRS92772.1"/>
    </source>
</evidence>
<keyword evidence="3" id="KW-1185">Reference proteome</keyword>
<dbReference type="Gene3D" id="3.10.20.10">
    <property type="match status" value="2"/>
</dbReference>
<gene>
    <name evidence="2" type="ORF">HNQ03_001852</name>
</gene>
<protein>
    <recommendedName>
        <fullName evidence="1">DUF1543 domain-containing protein</fullName>
    </recommendedName>
</protein>
<accession>A0A8J8GA51</accession>
<proteinExistence type="predicted"/>